<proteinExistence type="predicted"/>
<dbReference type="EMBL" id="BAAADO010000001">
    <property type="protein sequence ID" value="GAA0480664.1"/>
    <property type="molecule type" value="Genomic_DNA"/>
</dbReference>
<sequence>MLKDRGNKKWTSLMLPEHVEELKKLWEDYEKEPMPVLDEQELEEMNQICVTACKQKQKVQVTVYQDGNRKTREGRITKLNEQHQTIQFETVQGTEKLAVQTLLHIEPADDHP</sequence>
<accession>A0ABN1ANI1</accession>
<keyword evidence="2" id="KW-1185">Reference proteome</keyword>
<organism evidence="1 2">
    <name type="scientific">Salinibacillus aidingensis</name>
    <dbReference type="NCBI Taxonomy" id="237684"/>
    <lineage>
        <taxon>Bacteria</taxon>
        <taxon>Bacillati</taxon>
        <taxon>Bacillota</taxon>
        <taxon>Bacilli</taxon>
        <taxon>Bacillales</taxon>
        <taxon>Bacillaceae</taxon>
        <taxon>Salinibacillus</taxon>
    </lineage>
</organism>
<dbReference type="InterPro" id="IPR014962">
    <property type="entry name" value="YolD"/>
</dbReference>
<dbReference type="PANTHER" id="PTHR40051:SF1">
    <property type="entry name" value="YOLD-LIKE FAMILY PROTEIN"/>
    <property type="match status" value="1"/>
</dbReference>
<name>A0ABN1ANI1_9BACI</name>
<evidence type="ECO:0000313" key="1">
    <source>
        <dbReference type="EMBL" id="GAA0480664.1"/>
    </source>
</evidence>
<dbReference type="Proteomes" id="UP001500880">
    <property type="component" value="Unassembled WGS sequence"/>
</dbReference>
<comment type="caution">
    <text evidence="1">The sequence shown here is derived from an EMBL/GenBank/DDBJ whole genome shotgun (WGS) entry which is preliminary data.</text>
</comment>
<evidence type="ECO:0000313" key="2">
    <source>
        <dbReference type="Proteomes" id="UP001500880"/>
    </source>
</evidence>
<gene>
    <name evidence="1" type="ORF">GCM10008986_01550</name>
</gene>
<dbReference type="Pfam" id="PF08863">
    <property type="entry name" value="YolD"/>
    <property type="match status" value="1"/>
</dbReference>
<dbReference type="RefSeq" id="WP_343836450.1">
    <property type="nucleotide sequence ID" value="NZ_BAAADO010000001.1"/>
</dbReference>
<protein>
    <submittedName>
        <fullName evidence="1">YolD-like family protein</fullName>
    </submittedName>
</protein>
<dbReference type="PANTHER" id="PTHR40051">
    <property type="entry name" value="IG HYPOTHETICAL 15966"/>
    <property type="match status" value="1"/>
</dbReference>
<reference evidence="1 2" key="1">
    <citation type="journal article" date="2019" name="Int. J. Syst. Evol. Microbiol.">
        <title>The Global Catalogue of Microorganisms (GCM) 10K type strain sequencing project: providing services to taxonomists for standard genome sequencing and annotation.</title>
        <authorList>
            <consortium name="The Broad Institute Genomics Platform"/>
            <consortium name="The Broad Institute Genome Sequencing Center for Infectious Disease"/>
            <person name="Wu L."/>
            <person name="Ma J."/>
        </authorList>
    </citation>
    <scope>NUCLEOTIDE SEQUENCE [LARGE SCALE GENOMIC DNA]</scope>
    <source>
        <strain evidence="1 2">JCM 12389</strain>
    </source>
</reference>